<dbReference type="RefSeq" id="WP_271185639.1">
    <property type="nucleotide sequence ID" value="NZ_BSFE01000002.1"/>
</dbReference>
<feature type="compositionally biased region" description="Basic and acidic residues" evidence="1">
    <location>
        <begin position="140"/>
        <end position="151"/>
    </location>
</feature>
<evidence type="ECO:0000259" key="2">
    <source>
        <dbReference type="Pfam" id="PF13763"/>
    </source>
</evidence>
<name>A0A9W6MMJ9_9PROT</name>
<keyword evidence="4" id="KW-1185">Reference proteome</keyword>
<dbReference type="EMBL" id="BSFE01000002">
    <property type="protein sequence ID" value="GLK51252.1"/>
    <property type="molecule type" value="Genomic_DNA"/>
</dbReference>
<feature type="compositionally biased region" description="Polar residues" evidence="1">
    <location>
        <begin position="11"/>
        <end position="21"/>
    </location>
</feature>
<dbReference type="Pfam" id="PF13763">
    <property type="entry name" value="DUF4167"/>
    <property type="match status" value="1"/>
</dbReference>
<feature type="compositionally biased region" description="Acidic residues" evidence="1">
    <location>
        <begin position="80"/>
        <end position="98"/>
    </location>
</feature>
<reference evidence="3" key="2">
    <citation type="submission" date="2023-01" db="EMBL/GenBank/DDBJ databases">
        <authorList>
            <person name="Sun Q."/>
            <person name="Evtushenko L."/>
        </authorList>
    </citation>
    <scope>NUCLEOTIDE SEQUENCE</scope>
    <source>
        <strain evidence="3">VKM B-1513</strain>
    </source>
</reference>
<evidence type="ECO:0000313" key="4">
    <source>
        <dbReference type="Proteomes" id="UP001143486"/>
    </source>
</evidence>
<sequence>MKRQRGRGRKSGNSANRSYESNGPEVKIRGNASQIYDKYLQLARDASSAGDRVRAENLYQHAEHYYRILQASQPRREPGQDDNGDNAEANGDDEDNDDMSYGSNGGGSNGGHSNNGSGNDQGGDREREPRRGRGRQRQQRPSDRGGEKEDPLGVVTPEAEKPAAEEAKPDAKAEDGEDGARRRTRRPRRTKAEIAADKAAAEAALESASASADGKTGGGDDSESEAA</sequence>
<feature type="region of interest" description="Disordered" evidence="1">
    <location>
        <begin position="1"/>
        <end position="30"/>
    </location>
</feature>
<reference evidence="3" key="1">
    <citation type="journal article" date="2014" name="Int. J. Syst. Evol. Microbiol.">
        <title>Complete genome sequence of Corynebacterium casei LMG S-19264T (=DSM 44701T), isolated from a smear-ripened cheese.</title>
        <authorList>
            <consortium name="US DOE Joint Genome Institute (JGI-PGF)"/>
            <person name="Walter F."/>
            <person name="Albersmeier A."/>
            <person name="Kalinowski J."/>
            <person name="Ruckert C."/>
        </authorList>
    </citation>
    <scope>NUCLEOTIDE SEQUENCE</scope>
    <source>
        <strain evidence="3">VKM B-1513</strain>
    </source>
</reference>
<dbReference type="AlphaFoldDB" id="A0A9W6MMJ9"/>
<accession>A0A9W6MMJ9</accession>
<evidence type="ECO:0000313" key="3">
    <source>
        <dbReference type="EMBL" id="GLK51252.1"/>
    </source>
</evidence>
<dbReference type="InterPro" id="IPR025430">
    <property type="entry name" value="DUF4167"/>
</dbReference>
<dbReference type="Proteomes" id="UP001143486">
    <property type="component" value="Unassembled WGS sequence"/>
</dbReference>
<proteinExistence type="predicted"/>
<feature type="compositionally biased region" description="Basic and acidic residues" evidence="1">
    <location>
        <begin position="190"/>
        <end position="200"/>
    </location>
</feature>
<gene>
    <name evidence="3" type="ORF">GCM10017621_07600</name>
</gene>
<protein>
    <recommendedName>
        <fullName evidence="2">DUF4167 domain-containing protein</fullName>
    </recommendedName>
</protein>
<organism evidence="3 4">
    <name type="scientific">Maricaulis virginensis</name>
    <dbReference type="NCBI Taxonomy" id="144022"/>
    <lineage>
        <taxon>Bacteria</taxon>
        <taxon>Pseudomonadati</taxon>
        <taxon>Pseudomonadota</taxon>
        <taxon>Alphaproteobacteria</taxon>
        <taxon>Maricaulales</taxon>
        <taxon>Maricaulaceae</taxon>
        <taxon>Maricaulis</taxon>
    </lineage>
</organism>
<feature type="region of interest" description="Disordered" evidence="1">
    <location>
        <begin position="66"/>
        <end position="227"/>
    </location>
</feature>
<feature type="compositionally biased region" description="Basic and acidic residues" evidence="1">
    <location>
        <begin position="122"/>
        <end position="131"/>
    </location>
</feature>
<feature type="compositionally biased region" description="Low complexity" evidence="1">
    <location>
        <begin position="201"/>
        <end position="212"/>
    </location>
</feature>
<feature type="compositionally biased region" description="Basic residues" evidence="1">
    <location>
        <begin position="1"/>
        <end position="10"/>
    </location>
</feature>
<feature type="domain" description="DUF4167" evidence="2">
    <location>
        <begin position="4"/>
        <end position="74"/>
    </location>
</feature>
<comment type="caution">
    <text evidence="3">The sequence shown here is derived from an EMBL/GenBank/DDBJ whole genome shotgun (WGS) entry which is preliminary data.</text>
</comment>
<feature type="compositionally biased region" description="Basic and acidic residues" evidence="1">
    <location>
        <begin position="158"/>
        <end position="181"/>
    </location>
</feature>
<evidence type="ECO:0000256" key="1">
    <source>
        <dbReference type="SAM" id="MobiDB-lite"/>
    </source>
</evidence>